<keyword evidence="3" id="KW-1185">Reference proteome</keyword>
<gene>
    <name evidence="2" type="ORF">DSM5745_04552</name>
</gene>
<evidence type="ECO:0000256" key="1">
    <source>
        <dbReference type="SAM" id="MobiDB-lite"/>
    </source>
</evidence>
<sequence>MLDMLGCLNIKGTVKARDIDSLVAEMEETEIEGKKARKEALDSLVQGLAATKIEGQDDKQQSEGGTKIKDTGQPN</sequence>
<proteinExistence type="predicted"/>
<feature type="compositionally biased region" description="Basic and acidic residues" evidence="1">
    <location>
        <begin position="54"/>
        <end position="75"/>
    </location>
</feature>
<name>A0A3D8SD08_9EURO</name>
<dbReference type="EMBL" id="PVWQ01000004">
    <property type="protein sequence ID" value="RDW84226.1"/>
    <property type="molecule type" value="Genomic_DNA"/>
</dbReference>
<comment type="caution">
    <text evidence="2">The sequence shown here is derived from an EMBL/GenBank/DDBJ whole genome shotgun (WGS) entry which is preliminary data.</text>
</comment>
<evidence type="ECO:0000313" key="2">
    <source>
        <dbReference type="EMBL" id="RDW84226.1"/>
    </source>
</evidence>
<organism evidence="2 3">
    <name type="scientific">Aspergillus mulundensis</name>
    <dbReference type="NCBI Taxonomy" id="1810919"/>
    <lineage>
        <taxon>Eukaryota</taxon>
        <taxon>Fungi</taxon>
        <taxon>Dikarya</taxon>
        <taxon>Ascomycota</taxon>
        <taxon>Pezizomycotina</taxon>
        <taxon>Eurotiomycetes</taxon>
        <taxon>Eurotiomycetidae</taxon>
        <taxon>Eurotiales</taxon>
        <taxon>Aspergillaceae</taxon>
        <taxon>Aspergillus</taxon>
        <taxon>Aspergillus subgen. Nidulantes</taxon>
    </lineage>
</organism>
<reference evidence="2 3" key="1">
    <citation type="journal article" date="2018" name="IMA Fungus">
        <title>IMA Genome-F 9: Draft genome sequence of Annulohypoxylon stygium, Aspergillus mulundensis, Berkeleyomyces basicola (syn. Thielaviopsis basicola), Ceratocystis smalleyi, two Cercospora beticola strains, Coleophoma cylindrospora, Fusarium fracticaudum, Phialophora cf. hyalina, and Morchella septimelata.</title>
        <authorList>
            <person name="Wingfield B.D."/>
            <person name="Bills G.F."/>
            <person name="Dong Y."/>
            <person name="Huang W."/>
            <person name="Nel W.J."/>
            <person name="Swalarsk-Parry B.S."/>
            <person name="Vaghefi N."/>
            <person name="Wilken P.M."/>
            <person name="An Z."/>
            <person name="de Beer Z.W."/>
            <person name="De Vos L."/>
            <person name="Chen L."/>
            <person name="Duong T.A."/>
            <person name="Gao Y."/>
            <person name="Hammerbacher A."/>
            <person name="Kikkert J.R."/>
            <person name="Li Y."/>
            <person name="Li H."/>
            <person name="Li K."/>
            <person name="Li Q."/>
            <person name="Liu X."/>
            <person name="Ma X."/>
            <person name="Naidoo K."/>
            <person name="Pethybridge S.J."/>
            <person name="Sun J."/>
            <person name="Steenkamp E.T."/>
            <person name="van der Nest M.A."/>
            <person name="van Wyk S."/>
            <person name="Wingfield M.J."/>
            <person name="Xiong C."/>
            <person name="Yue Q."/>
            <person name="Zhang X."/>
        </authorList>
    </citation>
    <scope>NUCLEOTIDE SEQUENCE [LARGE SCALE GENOMIC DNA]</scope>
    <source>
        <strain evidence="2 3">DSM 5745</strain>
    </source>
</reference>
<dbReference type="GeneID" id="38114922"/>
<protein>
    <submittedName>
        <fullName evidence="2">Uncharacterized protein</fullName>
    </submittedName>
</protein>
<dbReference type="AlphaFoldDB" id="A0A3D8SD08"/>
<dbReference type="RefSeq" id="XP_026605564.1">
    <property type="nucleotide sequence ID" value="XM_026746568.1"/>
</dbReference>
<feature type="region of interest" description="Disordered" evidence="1">
    <location>
        <begin position="51"/>
        <end position="75"/>
    </location>
</feature>
<evidence type="ECO:0000313" key="3">
    <source>
        <dbReference type="Proteomes" id="UP000256690"/>
    </source>
</evidence>
<accession>A0A3D8SD08</accession>
<dbReference type="Proteomes" id="UP000256690">
    <property type="component" value="Unassembled WGS sequence"/>
</dbReference>